<dbReference type="SUPFAM" id="SSF53955">
    <property type="entry name" value="Lysozyme-like"/>
    <property type="match status" value="1"/>
</dbReference>
<evidence type="ECO:0000313" key="4">
    <source>
        <dbReference type="EMBL" id="AXK83951.1"/>
    </source>
</evidence>
<feature type="domain" description="Transglycosylase SLT" evidence="3">
    <location>
        <begin position="48"/>
        <end position="144"/>
    </location>
</feature>
<protein>
    <submittedName>
        <fullName evidence="4">Lytic transglycosylase domain-containing protein</fullName>
    </submittedName>
</protein>
<sequence length="224" mass="23297">MASADVSPVRADMPPRVNASLPLPVPPPVGGVGAGPIVGRADIATMVERDAARAGMPPEVAEAIAHTESSFNPAAVGGDGEIGVMQILPSTARMLGFVGTTRDLAVPETNIRFGVMYLAQAWRLASGDLCTAAMKYRAGHGETRFSYLSVDYCQRVRARLTSRGFKVAGIVPTATFGRSVASGGGGRCRGRCLGGAGRGPDLAALNSKLSEISFRVTVLKVPMR</sequence>
<dbReference type="Proteomes" id="UP000254889">
    <property type="component" value="Chromosome"/>
</dbReference>
<organism evidence="4 5">
    <name type="scientific">Pseudolabrys taiwanensis</name>
    <dbReference type="NCBI Taxonomy" id="331696"/>
    <lineage>
        <taxon>Bacteria</taxon>
        <taxon>Pseudomonadati</taxon>
        <taxon>Pseudomonadota</taxon>
        <taxon>Alphaproteobacteria</taxon>
        <taxon>Hyphomicrobiales</taxon>
        <taxon>Xanthobacteraceae</taxon>
        <taxon>Pseudolabrys</taxon>
    </lineage>
</organism>
<proteinExistence type="inferred from homology"/>
<dbReference type="InterPro" id="IPR008258">
    <property type="entry name" value="Transglycosylase_SLT_dom_1"/>
</dbReference>
<comment type="similarity">
    <text evidence="1">Belongs to the transglycosylase Slt family.</text>
</comment>
<dbReference type="EMBL" id="CP031417">
    <property type="protein sequence ID" value="AXK83951.1"/>
    <property type="molecule type" value="Genomic_DNA"/>
</dbReference>
<evidence type="ECO:0000313" key="5">
    <source>
        <dbReference type="Proteomes" id="UP000254889"/>
    </source>
</evidence>
<dbReference type="OrthoDB" id="9788661at2"/>
<comment type="similarity">
    <text evidence="2">Belongs to the virb1 family.</text>
</comment>
<dbReference type="PANTHER" id="PTHR37423:SF2">
    <property type="entry name" value="MEMBRANE-BOUND LYTIC MUREIN TRANSGLYCOSYLASE C"/>
    <property type="match status" value="1"/>
</dbReference>
<dbReference type="AlphaFoldDB" id="A0A346A454"/>
<evidence type="ECO:0000256" key="1">
    <source>
        <dbReference type="ARBA" id="ARBA00007734"/>
    </source>
</evidence>
<dbReference type="KEGG" id="ptaw:DW352_09340"/>
<name>A0A346A454_9HYPH</name>
<keyword evidence="5" id="KW-1185">Reference proteome</keyword>
<dbReference type="PANTHER" id="PTHR37423">
    <property type="entry name" value="SOLUBLE LYTIC MUREIN TRANSGLYCOSYLASE-RELATED"/>
    <property type="match status" value="1"/>
</dbReference>
<gene>
    <name evidence="4" type="ORF">DW352_09340</name>
</gene>
<evidence type="ECO:0000256" key="2">
    <source>
        <dbReference type="ARBA" id="ARBA00009387"/>
    </source>
</evidence>
<dbReference type="Gene3D" id="1.10.530.10">
    <property type="match status" value="1"/>
</dbReference>
<accession>A0A346A454</accession>
<dbReference type="InterPro" id="IPR023346">
    <property type="entry name" value="Lysozyme-like_dom_sf"/>
</dbReference>
<reference evidence="4 5" key="1">
    <citation type="submission" date="2018-07" db="EMBL/GenBank/DDBJ databases">
        <authorList>
            <person name="Quirk P.G."/>
            <person name="Krulwich T.A."/>
        </authorList>
    </citation>
    <scope>NUCLEOTIDE SEQUENCE [LARGE SCALE GENOMIC DNA]</scope>
    <source>
        <strain evidence="4 5">CC-BB4</strain>
    </source>
</reference>
<dbReference type="Pfam" id="PF01464">
    <property type="entry name" value="SLT"/>
    <property type="match status" value="1"/>
</dbReference>
<evidence type="ECO:0000259" key="3">
    <source>
        <dbReference type="Pfam" id="PF01464"/>
    </source>
</evidence>